<evidence type="ECO:0000313" key="1">
    <source>
        <dbReference type="EMBL" id="GAF95295.1"/>
    </source>
</evidence>
<comment type="caution">
    <text evidence="1">The sequence shown here is derived from an EMBL/GenBank/DDBJ whole genome shotgun (WGS) entry which is preliminary data.</text>
</comment>
<dbReference type="EMBL" id="BARS01019836">
    <property type="protein sequence ID" value="GAF95295.1"/>
    <property type="molecule type" value="Genomic_DNA"/>
</dbReference>
<protein>
    <submittedName>
        <fullName evidence="1">Uncharacterized protein</fullName>
    </submittedName>
</protein>
<accession>X0V3R9</accession>
<sequence>MKAYINGKHGGKTGQPLYSLLEISAASELPIYNGEKDAGVIFNWGGAFNKVSRAKTVLNERPLFG</sequence>
<name>X0V3R9_9ZZZZ</name>
<proteinExistence type="predicted"/>
<gene>
    <name evidence="1" type="ORF">S01H1_32074</name>
</gene>
<dbReference type="AlphaFoldDB" id="X0V3R9"/>
<reference evidence="1" key="1">
    <citation type="journal article" date="2014" name="Front. Microbiol.">
        <title>High frequency of phylogenetically diverse reductive dehalogenase-homologous genes in deep subseafloor sedimentary metagenomes.</title>
        <authorList>
            <person name="Kawai M."/>
            <person name="Futagami T."/>
            <person name="Toyoda A."/>
            <person name="Takaki Y."/>
            <person name="Nishi S."/>
            <person name="Hori S."/>
            <person name="Arai W."/>
            <person name="Tsubouchi T."/>
            <person name="Morono Y."/>
            <person name="Uchiyama I."/>
            <person name="Ito T."/>
            <person name="Fujiyama A."/>
            <person name="Inagaki F."/>
            <person name="Takami H."/>
        </authorList>
    </citation>
    <scope>NUCLEOTIDE SEQUENCE</scope>
    <source>
        <strain evidence="1">Expedition CK06-06</strain>
    </source>
</reference>
<organism evidence="1">
    <name type="scientific">marine sediment metagenome</name>
    <dbReference type="NCBI Taxonomy" id="412755"/>
    <lineage>
        <taxon>unclassified sequences</taxon>
        <taxon>metagenomes</taxon>
        <taxon>ecological metagenomes</taxon>
    </lineage>
</organism>
<feature type="non-terminal residue" evidence="1">
    <location>
        <position position="65"/>
    </location>
</feature>